<evidence type="ECO:0000313" key="2">
    <source>
        <dbReference type="EMBL" id="OWV10495.1"/>
    </source>
</evidence>
<gene>
    <name evidence="2" type="ORF">B5D80_06900</name>
</gene>
<feature type="domain" description="DUF397" evidence="1">
    <location>
        <begin position="12"/>
        <end position="63"/>
    </location>
</feature>
<dbReference type="AlphaFoldDB" id="A0A246RQY7"/>
<comment type="caution">
    <text evidence="2">The sequence shown here is derived from an EMBL/GenBank/DDBJ whole genome shotgun (WGS) entry which is preliminary data.</text>
</comment>
<reference evidence="2 3" key="1">
    <citation type="submission" date="2017-03" db="EMBL/GenBank/DDBJ databases">
        <title>Whole genome sequence of Micromonospora wenchangensis, isolated from mangrove soil.</title>
        <authorList>
            <person name="Yang H."/>
        </authorList>
    </citation>
    <scope>NUCLEOTIDE SEQUENCE [LARGE SCALE GENOMIC DNA]</scope>
    <source>
        <strain evidence="2 3">CCTCC AA 2012002</strain>
    </source>
</reference>
<proteinExistence type="predicted"/>
<name>A0A246RQY7_9ACTN</name>
<protein>
    <submittedName>
        <fullName evidence="2">DUF397 domain-containing protein</fullName>
    </submittedName>
</protein>
<dbReference type="Pfam" id="PF04149">
    <property type="entry name" value="DUF397"/>
    <property type="match status" value="1"/>
</dbReference>
<dbReference type="EMBL" id="MZMV01000008">
    <property type="protein sequence ID" value="OWV10495.1"/>
    <property type="molecule type" value="Genomic_DNA"/>
</dbReference>
<dbReference type="Proteomes" id="UP000197174">
    <property type="component" value="Unassembled WGS sequence"/>
</dbReference>
<dbReference type="InterPro" id="IPR007278">
    <property type="entry name" value="DUF397"/>
</dbReference>
<evidence type="ECO:0000259" key="1">
    <source>
        <dbReference type="Pfam" id="PF04149"/>
    </source>
</evidence>
<keyword evidence="3" id="KW-1185">Reference proteome</keyword>
<organism evidence="2 3">
    <name type="scientific">Micromonospora wenchangensis</name>
    <dbReference type="NCBI Taxonomy" id="1185415"/>
    <lineage>
        <taxon>Bacteria</taxon>
        <taxon>Bacillati</taxon>
        <taxon>Actinomycetota</taxon>
        <taxon>Actinomycetes</taxon>
        <taxon>Micromonosporales</taxon>
        <taxon>Micromonosporaceae</taxon>
        <taxon>Micromonospora</taxon>
    </lineage>
</organism>
<evidence type="ECO:0000313" key="3">
    <source>
        <dbReference type="Proteomes" id="UP000197174"/>
    </source>
</evidence>
<accession>A0A246RQY7</accession>
<sequence>MSAAAVDVIEPRWRTATRSSSNGGDCVEVADNLPGRVLVRDSKDRAGGTLSFAPDAWRAFVAATAR</sequence>